<gene>
    <name evidence="1" type="ORF">MECH1_V1_1948</name>
</gene>
<evidence type="ECO:0000313" key="1">
    <source>
        <dbReference type="EMBL" id="CAL1240724.1"/>
    </source>
</evidence>
<proteinExistence type="predicted"/>
<organism evidence="1 2">
    <name type="scientific">Candidatus Methylocalor cossyra</name>
    <dbReference type="NCBI Taxonomy" id="3108543"/>
    <lineage>
        <taxon>Bacteria</taxon>
        <taxon>Pseudomonadati</taxon>
        <taxon>Pseudomonadota</taxon>
        <taxon>Gammaproteobacteria</taxon>
        <taxon>Methylococcales</taxon>
        <taxon>Methylococcaceae</taxon>
        <taxon>Candidatus Methylocalor</taxon>
    </lineage>
</organism>
<protein>
    <submittedName>
        <fullName evidence="1">Uncharacterized protein</fullName>
    </submittedName>
</protein>
<dbReference type="Proteomes" id="UP001497493">
    <property type="component" value="Chromosome"/>
</dbReference>
<name>A0ABM9NJB9_9GAMM</name>
<accession>A0ABM9NJB9</accession>
<dbReference type="EMBL" id="OZ026884">
    <property type="protein sequence ID" value="CAL1240724.1"/>
    <property type="molecule type" value="Genomic_DNA"/>
</dbReference>
<evidence type="ECO:0000313" key="2">
    <source>
        <dbReference type="Proteomes" id="UP001497493"/>
    </source>
</evidence>
<sequence length="55" mass="5804">MPDGAEEALVFIGTSLVGVKIYASQQKSAGVAPDRAAAFPVERCPERAVRDAFPL</sequence>
<keyword evidence="2" id="KW-1185">Reference proteome</keyword>
<reference evidence="1 2" key="1">
    <citation type="submission" date="2024-04" db="EMBL/GenBank/DDBJ databases">
        <authorList>
            <person name="Cremers G."/>
        </authorList>
    </citation>
    <scope>NUCLEOTIDE SEQUENCE [LARGE SCALE GENOMIC DNA]</scope>
    <source>
        <strain evidence="1">MeCH1-AG</strain>
    </source>
</reference>